<dbReference type="Pfam" id="PF07793">
    <property type="entry name" value="DUF1631"/>
    <property type="match status" value="1"/>
</dbReference>
<dbReference type="Proteomes" id="UP001595530">
    <property type="component" value="Unassembled WGS sequence"/>
</dbReference>
<evidence type="ECO:0000313" key="2">
    <source>
        <dbReference type="Proteomes" id="UP001595530"/>
    </source>
</evidence>
<protein>
    <submittedName>
        <fullName evidence="1">DUF1631 family protein</fullName>
    </submittedName>
</protein>
<dbReference type="EMBL" id="JBHRTP010000105">
    <property type="protein sequence ID" value="MFC3111203.1"/>
    <property type="molecule type" value="Genomic_DNA"/>
</dbReference>
<dbReference type="RefSeq" id="WP_390322687.1">
    <property type="nucleotide sequence ID" value="NZ_JBHRTP010000105.1"/>
</dbReference>
<proteinExistence type="predicted"/>
<accession>A0ABV7F7W3</accession>
<name>A0ABV7F7W3_9BURK</name>
<dbReference type="InterPro" id="IPR012434">
    <property type="entry name" value="DUF1631"/>
</dbReference>
<reference evidence="2" key="1">
    <citation type="journal article" date="2019" name="Int. J. Syst. Evol. Microbiol.">
        <title>The Global Catalogue of Microorganisms (GCM) 10K type strain sequencing project: providing services to taxonomists for standard genome sequencing and annotation.</title>
        <authorList>
            <consortium name="The Broad Institute Genomics Platform"/>
            <consortium name="The Broad Institute Genome Sequencing Center for Infectious Disease"/>
            <person name="Wu L."/>
            <person name="Ma J."/>
        </authorList>
    </citation>
    <scope>NUCLEOTIDE SEQUENCE [LARGE SCALE GENOMIC DNA]</scope>
    <source>
        <strain evidence="2">KCTC 42986</strain>
    </source>
</reference>
<evidence type="ECO:0000313" key="1">
    <source>
        <dbReference type="EMBL" id="MFC3111203.1"/>
    </source>
</evidence>
<comment type="caution">
    <text evidence="1">The sequence shown here is derived from an EMBL/GenBank/DDBJ whole genome shotgun (WGS) entry which is preliminary data.</text>
</comment>
<gene>
    <name evidence="1" type="ORF">ACFOFO_25185</name>
</gene>
<organism evidence="1 2">
    <name type="scientific">Undibacterium arcticum</name>
    <dbReference type="NCBI Taxonomy" id="1762892"/>
    <lineage>
        <taxon>Bacteria</taxon>
        <taxon>Pseudomonadati</taxon>
        <taxon>Pseudomonadota</taxon>
        <taxon>Betaproteobacteria</taxon>
        <taxon>Burkholderiales</taxon>
        <taxon>Oxalobacteraceae</taxon>
        <taxon>Undibacterium</taxon>
    </lineage>
</organism>
<keyword evidence="2" id="KW-1185">Reference proteome</keyword>
<sequence length="442" mass="48993">MTTEFQQAGGDLNVALLAYLDRLQRQAPVATDSGPDAPVPAPARAVLRQIRDQAPAGMLTESDNNSVELVARVFDLIFSDSNIPAEIRNLVAPLQIATLKAALIDKDFFFRQDHPARCLLETLVSAGVDWDPVRGRDDPLYQLIQRLAARLQQEFDRQIALFSTLVADIACFIAAEQRAVQDALRAPIAAALRQEKMTRAHDRAETDVATRIESGEVAGFVEQFLETKWLPILAHAYRVQHAQPALLERALSTMDELIWSVKPKNTAAERKELIGKLPAMLALLNAALNAALNGLDWDASERTLFFSKLAERHASNVRTAFELSPRLQIENAVNIAQKASERRLDKHARERRAAPFDQFAQRVSALEPGAWVTFAGHGVPIKRRLAWISPLRSLLIFSDRQGGEHCTVSVDELAQMLRRQAAHFVLPAPVVDRALRGMPSVG</sequence>